<name>A0A9D1YBT2_9FIRM</name>
<dbReference type="PANTHER" id="PTHR34875:SF6">
    <property type="entry name" value="UPF0237 PROTEIN MJ1558"/>
    <property type="match status" value="1"/>
</dbReference>
<dbReference type="Pfam" id="PF13740">
    <property type="entry name" value="ACT_6"/>
    <property type="match status" value="1"/>
</dbReference>
<sequence>MEKTVKAVITVIGKDMVGILAKVSNLCADQGVNVLEVTQSILQDMFVMVMLVDITHAAVEIADLSDQFDALGRENSLKIHVMHEDIFNSMHKI</sequence>
<accession>A0A9D1YBT2</accession>
<dbReference type="CDD" id="cd04872">
    <property type="entry name" value="ACT_1ZPV"/>
    <property type="match status" value="1"/>
</dbReference>
<feature type="domain" description="ACT" evidence="2">
    <location>
        <begin position="8"/>
        <end position="82"/>
    </location>
</feature>
<dbReference type="Proteomes" id="UP000823915">
    <property type="component" value="Unassembled WGS sequence"/>
</dbReference>
<dbReference type="NCBIfam" id="NF001220">
    <property type="entry name" value="PRK00194.1"/>
    <property type="match status" value="1"/>
</dbReference>
<protein>
    <recommendedName>
        <fullName evidence="1">UPF0237 protein H9838_01370</fullName>
    </recommendedName>
</protein>
<reference evidence="3" key="1">
    <citation type="journal article" date="2021" name="PeerJ">
        <title>Extensive microbial diversity within the chicken gut microbiome revealed by metagenomics and culture.</title>
        <authorList>
            <person name="Gilroy R."/>
            <person name="Ravi A."/>
            <person name="Getino M."/>
            <person name="Pursley I."/>
            <person name="Horton D.L."/>
            <person name="Alikhan N.F."/>
            <person name="Baker D."/>
            <person name="Gharbi K."/>
            <person name="Hall N."/>
            <person name="Watson M."/>
            <person name="Adriaenssens E.M."/>
            <person name="Foster-Nyarko E."/>
            <person name="Jarju S."/>
            <person name="Secka A."/>
            <person name="Antonio M."/>
            <person name="Oren A."/>
            <person name="Chaudhuri R.R."/>
            <person name="La Ragione R."/>
            <person name="Hildebrand F."/>
            <person name="Pallen M.J."/>
        </authorList>
    </citation>
    <scope>NUCLEOTIDE SEQUENCE</scope>
    <source>
        <strain evidence="3">1282</strain>
    </source>
</reference>
<dbReference type="EMBL" id="DXDU01000017">
    <property type="protein sequence ID" value="HIY25807.1"/>
    <property type="molecule type" value="Genomic_DNA"/>
</dbReference>
<proteinExistence type="inferred from homology"/>
<evidence type="ECO:0000313" key="3">
    <source>
        <dbReference type="EMBL" id="HIY25807.1"/>
    </source>
</evidence>
<dbReference type="InterPro" id="IPR022986">
    <property type="entry name" value="UPF0237_ACT"/>
</dbReference>
<dbReference type="InterPro" id="IPR045865">
    <property type="entry name" value="ACT-like_dom_sf"/>
</dbReference>
<comment type="similarity">
    <text evidence="1">Belongs to the UPF0237 family.</text>
</comment>
<organism evidence="3 4">
    <name type="scientific">Candidatus Acutalibacter pullistercoris</name>
    <dbReference type="NCBI Taxonomy" id="2838418"/>
    <lineage>
        <taxon>Bacteria</taxon>
        <taxon>Bacillati</taxon>
        <taxon>Bacillota</taxon>
        <taxon>Clostridia</taxon>
        <taxon>Eubacteriales</taxon>
        <taxon>Acutalibacteraceae</taxon>
        <taxon>Acutalibacter</taxon>
    </lineage>
</organism>
<evidence type="ECO:0000259" key="2">
    <source>
        <dbReference type="PROSITE" id="PS51671"/>
    </source>
</evidence>
<dbReference type="PROSITE" id="PS51671">
    <property type="entry name" value="ACT"/>
    <property type="match status" value="1"/>
</dbReference>
<dbReference type="AlphaFoldDB" id="A0A9D1YBT2"/>
<dbReference type="InterPro" id="IPR050990">
    <property type="entry name" value="UPF0237/GcvR_regulator"/>
</dbReference>
<evidence type="ECO:0000256" key="1">
    <source>
        <dbReference type="HAMAP-Rule" id="MF_01054"/>
    </source>
</evidence>
<dbReference type="HAMAP" id="MF_01054">
    <property type="entry name" value="UPF0237"/>
    <property type="match status" value="1"/>
</dbReference>
<gene>
    <name evidence="3" type="ORF">H9838_01370</name>
</gene>
<comment type="caution">
    <text evidence="3">The sequence shown here is derived from an EMBL/GenBank/DDBJ whole genome shotgun (WGS) entry which is preliminary data.</text>
</comment>
<dbReference type="PANTHER" id="PTHR34875">
    <property type="entry name" value="UPF0237 PROTEIN MJ1558"/>
    <property type="match status" value="1"/>
</dbReference>
<evidence type="ECO:0000313" key="4">
    <source>
        <dbReference type="Proteomes" id="UP000823915"/>
    </source>
</evidence>
<dbReference type="Gene3D" id="3.30.70.260">
    <property type="match status" value="1"/>
</dbReference>
<dbReference type="SUPFAM" id="SSF55021">
    <property type="entry name" value="ACT-like"/>
    <property type="match status" value="1"/>
</dbReference>
<reference evidence="3" key="2">
    <citation type="submission" date="2021-04" db="EMBL/GenBank/DDBJ databases">
        <authorList>
            <person name="Gilroy R."/>
        </authorList>
    </citation>
    <scope>NUCLEOTIDE SEQUENCE</scope>
    <source>
        <strain evidence="3">1282</strain>
    </source>
</reference>
<dbReference type="InterPro" id="IPR002912">
    <property type="entry name" value="ACT_dom"/>
</dbReference>